<reference evidence="4" key="2">
    <citation type="submission" date="2015-08" db="UniProtKB">
        <authorList>
            <consortium name="WormBaseParasite"/>
        </authorList>
    </citation>
    <scope>IDENTIFICATION</scope>
</reference>
<evidence type="ECO:0000256" key="1">
    <source>
        <dbReference type="SAM" id="MobiDB-lite"/>
    </source>
</evidence>
<keyword evidence="2" id="KW-0732">Signal</keyword>
<dbReference type="AlphaFoldDB" id="A0A0K0FCB4"/>
<evidence type="ECO:0000313" key="3">
    <source>
        <dbReference type="Proteomes" id="UP000035680"/>
    </source>
</evidence>
<evidence type="ECO:0000313" key="4">
    <source>
        <dbReference type="WBParaSite" id="SVE_0647900.1"/>
    </source>
</evidence>
<name>A0A0K0FCB4_STRVS</name>
<feature type="region of interest" description="Disordered" evidence="1">
    <location>
        <begin position="63"/>
        <end position="89"/>
    </location>
</feature>
<feature type="signal peptide" evidence="2">
    <location>
        <begin position="1"/>
        <end position="21"/>
    </location>
</feature>
<protein>
    <submittedName>
        <fullName evidence="4">BZIP domain-containing protein</fullName>
    </submittedName>
</protein>
<organism evidence="3 4">
    <name type="scientific">Strongyloides venezuelensis</name>
    <name type="common">Threadworm</name>
    <dbReference type="NCBI Taxonomy" id="75913"/>
    <lineage>
        <taxon>Eukaryota</taxon>
        <taxon>Metazoa</taxon>
        <taxon>Ecdysozoa</taxon>
        <taxon>Nematoda</taxon>
        <taxon>Chromadorea</taxon>
        <taxon>Rhabditida</taxon>
        <taxon>Tylenchina</taxon>
        <taxon>Panagrolaimomorpha</taxon>
        <taxon>Strongyloidoidea</taxon>
        <taxon>Strongyloididae</taxon>
        <taxon>Strongyloides</taxon>
    </lineage>
</organism>
<accession>A0A0K0FCB4</accession>
<evidence type="ECO:0000256" key="2">
    <source>
        <dbReference type="SAM" id="SignalP"/>
    </source>
</evidence>
<dbReference type="WBParaSite" id="SVE_0647900.1">
    <property type="protein sequence ID" value="SVE_0647900.1"/>
    <property type="gene ID" value="SVE_0647900"/>
</dbReference>
<feature type="chain" id="PRO_5005329750" evidence="2">
    <location>
        <begin position="22"/>
        <end position="111"/>
    </location>
</feature>
<sequence>MVTINMEILTLIFAFAIYTSSFIVNPVEENTKAILRRSLIANSDGSLISRSFEDENKLSIKRQARRRRVGARGKRGGRRGGKKRRQIRRIKNQISNLQDQLNSLQNTSDYI</sequence>
<dbReference type="Proteomes" id="UP000035680">
    <property type="component" value="Unassembled WGS sequence"/>
</dbReference>
<reference evidence="3" key="1">
    <citation type="submission" date="2014-07" db="EMBL/GenBank/DDBJ databases">
        <authorList>
            <person name="Martin A.A"/>
            <person name="De Silva N."/>
        </authorList>
    </citation>
    <scope>NUCLEOTIDE SEQUENCE</scope>
</reference>
<keyword evidence="3" id="KW-1185">Reference proteome</keyword>
<proteinExistence type="predicted"/>